<organism evidence="2 3">
    <name type="scientific">Thelohanellus kitauei</name>
    <name type="common">Myxosporean</name>
    <dbReference type="NCBI Taxonomy" id="669202"/>
    <lineage>
        <taxon>Eukaryota</taxon>
        <taxon>Metazoa</taxon>
        <taxon>Cnidaria</taxon>
        <taxon>Myxozoa</taxon>
        <taxon>Myxosporea</taxon>
        <taxon>Bivalvulida</taxon>
        <taxon>Platysporina</taxon>
        <taxon>Myxobolidae</taxon>
        <taxon>Thelohanellus</taxon>
    </lineage>
</organism>
<protein>
    <submittedName>
        <fullName evidence="2">Putative ribosome biogenesis ATPase nvl</fullName>
    </submittedName>
</protein>
<sequence>MKVHDVGVLRSQTSDQSKSIIEPPSLVPNINFSNLAISNDNLASIRRVMSYLNHNHLFKNTIIGPCIGAIVTGFPGSGKTTVVTAIAGEYNLPLIRRSAIDLLTDFRQTSDEKVKSLFTEIHVSRLLTEIRKCYVTD</sequence>
<accession>A0A0C2N9C7</accession>
<evidence type="ECO:0000259" key="1">
    <source>
        <dbReference type="Pfam" id="PF00004"/>
    </source>
</evidence>
<reference evidence="2 3" key="1">
    <citation type="journal article" date="2014" name="Genome Biol. Evol.">
        <title>The genome of the myxosporean Thelohanellus kitauei shows adaptations to nutrient acquisition within its fish host.</title>
        <authorList>
            <person name="Yang Y."/>
            <person name="Xiong J."/>
            <person name="Zhou Z."/>
            <person name="Huo F."/>
            <person name="Miao W."/>
            <person name="Ran C."/>
            <person name="Liu Y."/>
            <person name="Zhang J."/>
            <person name="Feng J."/>
            <person name="Wang M."/>
            <person name="Wang M."/>
            <person name="Wang L."/>
            <person name="Yao B."/>
        </authorList>
    </citation>
    <scope>NUCLEOTIDE SEQUENCE [LARGE SCALE GENOMIC DNA]</scope>
    <source>
        <strain evidence="2">Wuqing</strain>
    </source>
</reference>
<feature type="domain" description="ATPase AAA-type core" evidence="1">
    <location>
        <begin position="70"/>
        <end position="123"/>
    </location>
</feature>
<dbReference type="Pfam" id="PF00004">
    <property type="entry name" value="AAA"/>
    <property type="match status" value="1"/>
</dbReference>
<dbReference type="OrthoDB" id="1413014at2759"/>
<dbReference type="Gene3D" id="3.40.50.300">
    <property type="entry name" value="P-loop containing nucleotide triphosphate hydrolases"/>
    <property type="match status" value="1"/>
</dbReference>
<keyword evidence="3" id="KW-1185">Reference proteome</keyword>
<dbReference type="GO" id="GO:0016887">
    <property type="term" value="F:ATP hydrolysis activity"/>
    <property type="evidence" value="ECO:0007669"/>
    <property type="project" value="InterPro"/>
</dbReference>
<evidence type="ECO:0000313" key="3">
    <source>
        <dbReference type="Proteomes" id="UP000031668"/>
    </source>
</evidence>
<dbReference type="Proteomes" id="UP000031668">
    <property type="component" value="Unassembled WGS sequence"/>
</dbReference>
<evidence type="ECO:0000313" key="2">
    <source>
        <dbReference type="EMBL" id="KII70517.1"/>
    </source>
</evidence>
<name>A0A0C2N9C7_THEKT</name>
<comment type="caution">
    <text evidence="2">The sequence shown here is derived from an EMBL/GenBank/DDBJ whole genome shotgun (WGS) entry which is preliminary data.</text>
</comment>
<dbReference type="GO" id="GO:0005524">
    <property type="term" value="F:ATP binding"/>
    <property type="evidence" value="ECO:0007669"/>
    <property type="project" value="InterPro"/>
</dbReference>
<gene>
    <name evidence="2" type="ORF">RF11_14831</name>
</gene>
<dbReference type="InterPro" id="IPR003959">
    <property type="entry name" value="ATPase_AAA_core"/>
</dbReference>
<dbReference type="EMBL" id="JWZT01002036">
    <property type="protein sequence ID" value="KII70517.1"/>
    <property type="molecule type" value="Genomic_DNA"/>
</dbReference>
<proteinExistence type="predicted"/>
<dbReference type="InterPro" id="IPR027417">
    <property type="entry name" value="P-loop_NTPase"/>
</dbReference>
<dbReference type="AlphaFoldDB" id="A0A0C2N9C7"/>
<dbReference type="SUPFAM" id="SSF52540">
    <property type="entry name" value="P-loop containing nucleoside triphosphate hydrolases"/>
    <property type="match status" value="1"/>
</dbReference>